<feature type="compositionally biased region" description="Polar residues" evidence="1">
    <location>
        <begin position="211"/>
        <end position="230"/>
    </location>
</feature>
<evidence type="ECO:0000313" key="2">
    <source>
        <dbReference type="EMBL" id="EHH67315.1"/>
    </source>
</evidence>
<feature type="region of interest" description="Disordered" evidence="1">
    <location>
        <begin position="267"/>
        <end position="293"/>
    </location>
</feature>
<reference evidence="2 3" key="1">
    <citation type="submission" date="2011-10" db="EMBL/GenBank/DDBJ databases">
        <title>Genome sequence of Gluconobacter morbifer G707, isolated from Drosophila gut.</title>
        <authorList>
            <person name="Lee W.-J."/>
            <person name="Kim E.-K."/>
        </authorList>
    </citation>
    <scope>NUCLEOTIDE SEQUENCE [LARGE SCALE GENOMIC DNA]</scope>
    <source>
        <strain evidence="2 3">G707</strain>
    </source>
</reference>
<dbReference type="STRING" id="1088869.GMO_23090"/>
<gene>
    <name evidence="2" type="ORF">GMO_23090</name>
</gene>
<evidence type="ECO:0000256" key="1">
    <source>
        <dbReference type="SAM" id="MobiDB-lite"/>
    </source>
</evidence>
<evidence type="ECO:0008006" key="4">
    <source>
        <dbReference type="Google" id="ProtNLM"/>
    </source>
</evidence>
<accession>G6XLR0</accession>
<dbReference type="AlphaFoldDB" id="G6XLR0"/>
<proteinExistence type="predicted"/>
<dbReference type="PATRIC" id="fig|1088869.3.peg.2304"/>
<dbReference type="Proteomes" id="UP000004949">
    <property type="component" value="Unassembled WGS sequence"/>
</dbReference>
<feature type="region of interest" description="Disordered" evidence="1">
    <location>
        <begin position="141"/>
        <end position="173"/>
    </location>
</feature>
<feature type="compositionally biased region" description="Polar residues" evidence="1">
    <location>
        <begin position="164"/>
        <end position="173"/>
    </location>
</feature>
<comment type="caution">
    <text evidence="2">The sequence shown here is derived from an EMBL/GenBank/DDBJ whole genome shotgun (WGS) entry which is preliminary data.</text>
</comment>
<name>G6XLR0_9PROT</name>
<organism evidence="2 3">
    <name type="scientific">Gluconobacter morbifer G707</name>
    <dbReference type="NCBI Taxonomy" id="1088869"/>
    <lineage>
        <taxon>Bacteria</taxon>
        <taxon>Pseudomonadati</taxon>
        <taxon>Pseudomonadota</taxon>
        <taxon>Alphaproteobacteria</taxon>
        <taxon>Acetobacterales</taxon>
        <taxon>Acetobacteraceae</taxon>
        <taxon>Gluconobacter</taxon>
    </lineage>
</organism>
<protein>
    <recommendedName>
        <fullName evidence="4">Flagellar hook-length control protein-like C-terminal domain-containing protein</fullName>
    </recommendedName>
</protein>
<feature type="region of interest" description="Disordered" evidence="1">
    <location>
        <begin position="415"/>
        <end position="434"/>
    </location>
</feature>
<dbReference type="EMBL" id="AGQV01000010">
    <property type="protein sequence ID" value="EHH67315.1"/>
    <property type="molecule type" value="Genomic_DNA"/>
</dbReference>
<evidence type="ECO:0000313" key="3">
    <source>
        <dbReference type="Proteomes" id="UP000004949"/>
    </source>
</evidence>
<sequence>MLWHVRLCRLWQASGELVSVSQIMAPVSSQDLAKPGITSLEIQQHSTERFQDFLESYTHSKPVASPARQVEQHAKVEHAVTPSTQKKLSTVAIKQGDMKSTQNVQQKPNLPLAKTANPSLMHDVRRVSSEQEPQMNGKTALRAQQSGNGRVGDSGSSIAPVRTGGQSVQSKTMQKNVAIKSTEREQNLPEISKIKNCSSDERVLQNQGPVTVDDASTVTGNEQNECSVTSDRGYDAESPSPENLLSSSVQKYYDKETNNVIQDITVPEAGSPKVSEDSSPLENPTKGKIPKNNLTTQEAKTGDNEHLNSCQSSVDIYKNREKTITIFEMNMGKIGKIHIKIDGNDFHNNIHVNVINQDIFDKMQSGHSDLISSLTQSSTPLASMQSDAMADVTLHFSSSLLSDLPLKNSAMIPKQKGTVASEERGDTLATNSKNGTYRRTFLPSAIDLTV</sequence>
<keyword evidence="3" id="KW-1185">Reference proteome</keyword>
<feature type="region of interest" description="Disordered" evidence="1">
    <location>
        <begin position="211"/>
        <end position="244"/>
    </location>
</feature>